<feature type="repeat" description="ANK" evidence="12">
    <location>
        <begin position="473"/>
        <end position="505"/>
    </location>
</feature>
<feature type="transmembrane region" description="Helical" evidence="13">
    <location>
        <begin position="1032"/>
        <end position="1054"/>
    </location>
</feature>
<feature type="repeat" description="ANK" evidence="12">
    <location>
        <begin position="589"/>
        <end position="621"/>
    </location>
</feature>
<evidence type="ECO:0000256" key="3">
    <source>
        <dbReference type="ARBA" id="ARBA00022475"/>
    </source>
</evidence>
<accession>T0RG15</accession>
<evidence type="ECO:0000256" key="9">
    <source>
        <dbReference type="ARBA" id="ARBA00023065"/>
    </source>
</evidence>
<evidence type="ECO:0000313" key="16">
    <source>
        <dbReference type="Proteomes" id="UP000030762"/>
    </source>
</evidence>
<gene>
    <name evidence="15" type="ORF">SDRG_11146</name>
</gene>
<dbReference type="STRING" id="1156394.T0RG15"/>
<feature type="transmembrane region" description="Helical" evidence="13">
    <location>
        <begin position="899"/>
        <end position="922"/>
    </location>
</feature>
<dbReference type="Pfam" id="PF00520">
    <property type="entry name" value="Ion_trans"/>
    <property type="match status" value="1"/>
</dbReference>
<dbReference type="VEuPathDB" id="FungiDB:SDRG_11146"/>
<feature type="transmembrane region" description="Helical" evidence="13">
    <location>
        <begin position="994"/>
        <end position="1012"/>
    </location>
</feature>
<evidence type="ECO:0000259" key="14">
    <source>
        <dbReference type="Pfam" id="PF00520"/>
    </source>
</evidence>
<dbReference type="OrthoDB" id="71307at2759"/>
<keyword evidence="8 13" id="KW-1133">Transmembrane helix</keyword>
<dbReference type="EMBL" id="JH767170">
    <property type="protein sequence ID" value="EQC31223.1"/>
    <property type="molecule type" value="Genomic_DNA"/>
</dbReference>
<feature type="transmembrane region" description="Helical" evidence="13">
    <location>
        <begin position="837"/>
        <end position="858"/>
    </location>
</feature>
<dbReference type="InterPro" id="IPR024862">
    <property type="entry name" value="TRPV"/>
</dbReference>
<keyword evidence="3" id="KW-1003">Cell membrane</keyword>
<dbReference type="SUPFAM" id="SSF48403">
    <property type="entry name" value="Ankyrin repeat"/>
    <property type="match status" value="2"/>
</dbReference>
<dbReference type="Proteomes" id="UP000030762">
    <property type="component" value="Unassembled WGS sequence"/>
</dbReference>
<dbReference type="eggNOG" id="KOG4177">
    <property type="taxonomic scope" value="Eukaryota"/>
</dbReference>
<keyword evidence="9" id="KW-0406">Ion transport</keyword>
<dbReference type="PANTHER" id="PTHR10582:SF2">
    <property type="entry name" value="INACTIVE"/>
    <property type="match status" value="1"/>
</dbReference>
<proteinExistence type="predicted"/>
<dbReference type="GO" id="GO:0005886">
    <property type="term" value="C:plasma membrane"/>
    <property type="evidence" value="ECO:0007669"/>
    <property type="project" value="UniProtKB-SubCell"/>
</dbReference>
<keyword evidence="7" id="KW-0106">Calcium</keyword>
<keyword evidence="10 13" id="KW-0472">Membrane</keyword>
<keyword evidence="2" id="KW-0813">Transport</keyword>
<dbReference type="Gene3D" id="1.25.40.20">
    <property type="entry name" value="Ankyrin repeat-containing domain"/>
    <property type="match status" value="4"/>
</dbReference>
<dbReference type="PROSITE" id="PS50297">
    <property type="entry name" value="ANK_REP_REGION"/>
    <property type="match status" value="3"/>
</dbReference>
<evidence type="ECO:0000256" key="10">
    <source>
        <dbReference type="ARBA" id="ARBA00023136"/>
    </source>
</evidence>
<dbReference type="PANTHER" id="PTHR10582">
    <property type="entry name" value="TRANSIENT RECEPTOR POTENTIAL ION CHANNEL PROTEIN"/>
    <property type="match status" value="1"/>
</dbReference>
<reference evidence="15 16" key="1">
    <citation type="submission" date="2012-04" db="EMBL/GenBank/DDBJ databases">
        <title>The Genome Sequence of Saprolegnia declina VS20.</title>
        <authorList>
            <consortium name="The Broad Institute Genome Sequencing Platform"/>
            <person name="Russ C."/>
            <person name="Nusbaum C."/>
            <person name="Tyler B."/>
            <person name="van West P."/>
            <person name="Dieguez-Uribeondo J."/>
            <person name="de Bruijn I."/>
            <person name="Tripathy S."/>
            <person name="Jiang R."/>
            <person name="Young S.K."/>
            <person name="Zeng Q."/>
            <person name="Gargeya S."/>
            <person name="Fitzgerald M."/>
            <person name="Haas B."/>
            <person name="Abouelleil A."/>
            <person name="Alvarado L."/>
            <person name="Arachchi H.M."/>
            <person name="Berlin A."/>
            <person name="Chapman S.B."/>
            <person name="Goldberg J."/>
            <person name="Griggs A."/>
            <person name="Gujja S."/>
            <person name="Hansen M."/>
            <person name="Howarth C."/>
            <person name="Imamovic A."/>
            <person name="Larimer J."/>
            <person name="McCowen C."/>
            <person name="Montmayeur A."/>
            <person name="Murphy C."/>
            <person name="Neiman D."/>
            <person name="Pearson M."/>
            <person name="Priest M."/>
            <person name="Roberts A."/>
            <person name="Saif S."/>
            <person name="Shea T."/>
            <person name="Sisk P."/>
            <person name="Sykes S."/>
            <person name="Wortman J."/>
            <person name="Nusbaum C."/>
            <person name="Birren B."/>
        </authorList>
    </citation>
    <scope>NUCLEOTIDE SEQUENCE [LARGE SCALE GENOMIC DNA]</scope>
    <source>
        <strain evidence="15 16">VS20</strain>
    </source>
</reference>
<evidence type="ECO:0000256" key="1">
    <source>
        <dbReference type="ARBA" id="ARBA00004651"/>
    </source>
</evidence>
<evidence type="ECO:0000256" key="7">
    <source>
        <dbReference type="ARBA" id="ARBA00022837"/>
    </source>
</evidence>
<dbReference type="InterPro" id="IPR036770">
    <property type="entry name" value="Ankyrin_rpt-contain_sf"/>
</dbReference>
<evidence type="ECO:0000256" key="8">
    <source>
        <dbReference type="ARBA" id="ARBA00022989"/>
    </source>
</evidence>
<sequence>MGRNVAATMLSRMAQHKEHEVLQHLLQSPDPLPGIDLLAIDQNGDSVLSLAALRGNLALVQAIVTSASPDALAQVAWTTLQRAAANPHQSVVEYLWHVLPSSATLVSPSTGNSLLHEAVEGGHLQLLRWLVPRCTEALDVCNHAGETPYLTALRHVDHASADLLIAAGASTHVCSATGDSALHYVLRFPPNEDTLVDAVERLLADDVRVDATNHAGERPLDLTSNARILELLHTEMAFRTDFPLHCLVRSKNLDRLDAWFAAMHLEHPDHAEAAIAMALTTPNAHGRTPLMYAARIFDEAADTNQAIYRMLPHVPADAIAAKDQDGKTVLDMLLRRVLVCATNAHGASSAPLLRVIHAVCRKGHVAIDFAHLPPEYLHATRSLTGTAPCECIGECKDTASVDALPGLAARRNWTELRRLLQEPLAADVINRTDAWARGGYSVLHHVCRLGHLATLKLLLAQPHLDLDVRSEMDGRTALELATEANYVKIVRRLLAAGADPQVNEDLDEASLAHLRFDANESQQLVYDRWELAYYHRGFFLVNLPNVGAVRRLLAAHQTPLHVAVQLECSDTTLDELCDTGIDLDAQDTHGDTALMVAASIGKLKNVQFLLTKDPNLDLQNTTGKTALMLAAEQGHVSIVNALLEQSAEITPRDKDGLSVLSLLEAWLAAQGQTVDNINVPQAQCLALLQKELQVRENSPEYLAKQALGMVTQSVDHVFNHGGFAKAIAISAELGVTFLNDCITLRRHEAEFHHMESVYGRTAKDSALYAVLHLDLNDADETFATKKALLEHIVFSRLLEIKWELFGKRMYLQQLLMNLLLLITMTTASFLGSDETPSTTACLFGLSACLFVGFGYWMLTRLEPEALWIDARYEYDGSYELDPNVVIPNLRGRKHVTIMISYLVPLLLTVLCSLLLVVFAPYLHLSVWFPTFNDLMLWLTALYFVYTEWQEMSVGLLMYFRSHMNKAQLLVYVVILVVFVPIKLNWIPISPEIEFGLSGFLTLALWVLSLQFLEVVPSASFLMPMMSDLFADIWNFFILFSVFQVGFTLTFYQLFRGMDDSLHKFGSLAQSFMTTYYVSFGELALDSLDAFGASEEANASMMYVATAVLMMLHVAIMVIILLNVLLAMMNKTVDGGLEKAKTQALISYAQCILRLETSMNLDEAGTHDLIYLKTQPDDAGDEKTPLVAPREWLNPIFTERVSKSDLRLSELQATALQKVAADREVWTTLMARLDATIGKELDYLRDGFLHVQHFTSLAVTKVLAVDLKLIETTRSQLQAIVDSARQSRGEFRDKVLRKLERQAGRELAKLQQQLLRLWKPKFDKEEMNARTECILIYQMAQRSTIEAQLQTTVEAIQSDVMNAVSPQECDKTTETTALQDQVVALQAQVQMLSDKMDAMLSIMTKNQTVVGAKLA</sequence>
<evidence type="ECO:0000256" key="12">
    <source>
        <dbReference type="PROSITE-ProRule" id="PRU00023"/>
    </source>
</evidence>
<keyword evidence="12" id="KW-0040">ANK repeat</keyword>
<name>T0RG15_SAPDV</name>
<organism evidence="15 16">
    <name type="scientific">Saprolegnia diclina (strain VS20)</name>
    <dbReference type="NCBI Taxonomy" id="1156394"/>
    <lineage>
        <taxon>Eukaryota</taxon>
        <taxon>Sar</taxon>
        <taxon>Stramenopiles</taxon>
        <taxon>Oomycota</taxon>
        <taxon>Saprolegniomycetes</taxon>
        <taxon>Saprolegniales</taxon>
        <taxon>Saprolegniaceae</taxon>
        <taxon>Saprolegnia</taxon>
    </lineage>
</organism>
<feature type="domain" description="Ion transport" evidence="14">
    <location>
        <begin position="905"/>
        <end position="1133"/>
    </location>
</feature>
<dbReference type="SMART" id="SM00248">
    <property type="entry name" value="ANK"/>
    <property type="match status" value="10"/>
</dbReference>
<dbReference type="GO" id="GO:0098703">
    <property type="term" value="P:calcium ion import across plasma membrane"/>
    <property type="evidence" value="ECO:0007669"/>
    <property type="project" value="TreeGrafter"/>
</dbReference>
<feature type="transmembrane region" description="Helical" evidence="13">
    <location>
        <begin position="968"/>
        <end position="988"/>
    </location>
</feature>
<keyword evidence="4" id="KW-0109">Calcium transport</keyword>
<dbReference type="RefSeq" id="XP_008615396.1">
    <property type="nucleotide sequence ID" value="XM_008617174.1"/>
</dbReference>
<comment type="subcellular location">
    <subcellularLocation>
        <location evidence="1">Cell membrane</location>
        <topology evidence="1">Multi-pass membrane protein</topology>
    </subcellularLocation>
</comment>
<dbReference type="InterPro" id="IPR002110">
    <property type="entry name" value="Ankyrin_rpt"/>
</dbReference>
<evidence type="ECO:0000313" key="15">
    <source>
        <dbReference type="EMBL" id="EQC31223.1"/>
    </source>
</evidence>
<dbReference type="Pfam" id="PF12796">
    <property type="entry name" value="Ank_2"/>
    <property type="match status" value="2"/>
</dbReference>
<dbReference type="InParanoid" id="T0RG15"/>
<keyword evidence="5 13" id="KW-0812">Transmembrane</keyword>
<dbReference type="eggNOG" id="KOG3676">
    <property type="taxonomic scope" value="Eukaryota"/>
</dbReference>
<feature type="transmembrane region" description="Helical" evidence="13">
    <location>
        <begin position="1100"/>
        <end position="1125"/>
    </location>
</feature>
<feature type="repeat" description="ANK" evidence="12">
    <location>
        <begin position="555"/>
        <end position="588"/>
    </location>
</feature>
<dbReference type="GeneID" id="19951873"/>
<keyword evidence="6" id="KW-0677">Repeat</keyword>
<evidence type="ECO:0000256" key="13">
    <source>
        <dbReference type="SAM" id="Phobius"/>
    </source>
</evidence>
<feature type="transmembrane region" description="Helical" evidence="13">
    <location>
        <begin position="934"/>
        <end position="956"/>
    </location>
</feature>
<dbReference type="PROSITE" id="PS50088">
    <property type="entry name" value="ANK_REPEAT"/>
    <property type="match status" value="4"/>
</dbReference>
<evidence type="ECO:0000256" key="4">
    <source>
        <dbReference type="ARBA" id="ARBA00022568"/>
    </source>
</evidence>
<evidence type="ECO:0000256" key="11">
    <source>
        <dbReference type="ARBA" id="ARBA00023303"/>
    </source>
</evidence>
<evidence type="ECO:0000256" key="6">
    <source>
        <dbReference type="ARBA" id="ARBA00022737"/>
    </source>
</evidence>
<dbReference type="GO" id="GO:0005216">
    <property type="term" value="F:monoatomic ion channel activity"/>
    <property type="evidence" value="ECO:0007669"/>
    <property type="project" value="InterPro"/>
</dbReference>
<feature type="repeat" description="ANK" evidence="12">
    <location>
        <begin position="622"/>
        <end position="654"/>
    </location>
</feature>
<feature type="transmembrane region" description="Helical" evidence="13">
    <location>
        <begin position="814"/>
        <end position="831"/>
    </location>
</feature>
<protein>
    <recommendedName>
        <fullName evidence="14">Ion transport domain-containing protein</fullName>
    </recommendedName>
</protein>
<keyword evidence="16" id="KW-1185">Reference proteome</keyword>
<dbReference type="InterPro" id="IPR005821">
    <property type="entry name" value="Ion_trans_dom"/>
</dbReference>
<evidence type="ECO:0000256" key="2">
    <source>
        <dbReference type="ARBA" id="ARBA00022448"/>
    </source>
</evidence>
<keyword evidence="11" id="KW-0407">Ion channel</keyword>
<evidence type="ECO:0000256" key="5">
    <source>
        <dbReference type="ARBA" id="ARBA00022692"/>
    </source>
</evidence>
<dbReference type="OMA" id="ARTECIL"/>